<dbReference type="EMBL" id="JAXOTQ010000050">
    <property type="protein sequence ID" value="MDZ5493622.1"/>
    <property type="molecule type" value="Genomic_DNA"/>
</dbReference>
<evidence type="ECO:0000313" key="5">
    <source>
        <dbReference type="EMBL" id="MDZ5493622.1"/>
    </source>
</evidence>
<reference evidence="5 6" key="1">
    <citation type="submission" date="2023-12" db="EMBL/GenBank/DDBJ databases">
        <title>Micromonospora sp. nov., isolated from Atacama Desert.</title>
        <authorList>
            <person name="Carro L."/>
            <person name="Golinska P."/>
            <person name="Klenk H.-P."/>
            <person name="Goodfellow M."/>
        </authorList>
    </citation>
    <scope>NUCLEOTIDE SEQUENCE [LARGE SCALE GENOMIC DNA]</scope>
    <source>
        <strain evidence="5 6">4G53</strain>
    </source>
</reference>
<dbReference type="Pfam" id="PF13385">
    <property type="entry name" value="Laminin_G_3"/>
    <property type="match status" value="1"/>
</dbReference>
<gene>
    <name evidence="5" type="ORF">U2F25_29875</name>
</gene>
<dbReference type="RefSeq" id="WP_322443198.1">
    <property type="nucleotide sequence ID" value="NZ_JAXOTQ010000050.1"/>
</dbReference>
<proteinExistence type="predicted"/>
<keyword evidence="2" id="KW-1015">Disulfide bond</keyword>
<sequence>MPAAHQGRLPWNFDYGNPDVDSAALRWDLNEGSGTAVADSSGSGHNGTMATGVSWGQGNDPENPADKAATFTGASCQQITVAGTALSNTSSYTVAAWVRLTDKSVNRTAVSKNGSYTSGFFLNYVQATGRWAFSRMDTDSSTSLPIRASSNTSPVLGRWTHLAGVYDTATGKMTLYVDGVAQSTTAPTGGWNATGGYIIGRAQWNGTFTNTWHGGIDDVRIYGKALTADQVATLAGDENAGRMLKVRRAAL</sequence>
<evidence type="ECO:0000256" key="2">
    <source>
        <dbReference type="ARBA" id="ARBA00023157"/>
    </source>
</evidence>
<keyword evidence="6" id="KW-1185">Reference proteome</keyword>
<dbReference type="PANTHER" id="PTHR46943">
    <property type="entry name" value="PENTRAXIN-RELATED PROTEIN PTX3"/>
    <property type="match status" value="1"/>
</dbReference>
<name>A0ABU5JM71_9ACTN</name>
<dbReference type="InterPro" id="IPR006558">
    <property type="entry name" value="LamG-like"/>
</dbReference>
<dbReference type="Proteomes" id="UP001290101">
    <property type="component" value="Unassembled WGS sequence"/>
</dbReference>
<keyword evidence="1" id="KW-0732">Signal</keyword>
<accession>A0ABU5JM71</accession>
<dbReference type="Gene3D" id="2.60.120.200">
    <property type="match status" value="1"/>
</dbReference>
<feature type="domain" description="LamG-like jellyroll fold" evidence="4">
    <location>
        <begin position="90"/>
        <end position="229"/>
    </location>
</feature>
<feature type="region of interest" description="Disordered" evidence="3">
    <location>
        <begin position="36"/>
        <end position="63"/>
    </location>
</feature>
<evidence type="ECO:0000313" key="6">
    <source>
        <dbReference type="Proteomes" id="UP001290101"/>
    </source>
</evidence>
<dbReference type="PANTHER" id="PTHR46943:SF1">
    <property type="entry name" value="PENTRAXIN-RELATED PROTEIN PTX3"/>
    <property type="match status" value="1"/>
</dbReference>
<protein>
    <submittedName>
        <fullName evidence="5">LamG domain-containing protein</fullName>
    </submittedName>
</protein>
<evidence type="ECO:0000256" key="1">
    <source>
        <dbReference type="ARBA" id="ARBA00022729"/>
    </source>
</evidence>
<evidence type="ECO:0000256" key="3">
    <source>
        <dbReference type="SAM" id="MobiDB-lite"/>
    </source>
</evidence>
<feature type="compositionally biased region" description="Polar residues" evidence="3">
    <location>
        <begin position="38"/>
        <end position="57"/>
    </location>
</feature>
<organism evidence="5 6">
    <name type="scientific">Micromonospora sicca</name>
    <dbReference type="NCBI Taxonomy" id="2202420"/>
    <lineage>
        <taxon>Bacteria</taxon>
        <taxon>Bacillati</taxon>
        <taxon>Actinomycetota</taxon>
        <taxon>Actinomycetes</taxon>
        <taxon>Micromonosporales</taxon>
        <taxon>Micromonosporaceae</taxon>
        <taxon>Micromonospora</taxon>
    </lineage>
</organism>
<dbReference type="InterPro" id="IPR013320">
    <property type="entry name" value="ConA-like_dom_sf"/>
</dbReference>
<dbReference type="SUPFAM" id="SSF49899">
    <property type="entry name" value="Concanavalin A-like lectins/glucanases"/>
    <property type="match status" value="1"/>
</dbReference>
<comment type="caution">
    <text evidence="5">The sequence shown here is derived from an EMBL/GenBank/DDBJ whole genome shotgun (WGS) entry which is preliminary data.</text>
</comment>
<dbReference type="SMART" id="SM00560">
    <property type="entry name" value="LamGL"/>
    <property type="match status" value="1"/>
</dbReference>
<evidence type="ECO:0000259" key="4">
    <source>
        <dbReference type="SMART" id="SM00560"/>
    </source>
</evidence>
<dbReference type="InterPro" id="IPR042837">
    <property type="entry name" value="PTX3"/>
</dbReference>